<organism evidence="2 3">
    <name type="scientific">Actinomortierella ambigua</name>
    <dbReference type="NCBI Taxonomy" id="1343610"/>
    <lineage>
        <taxon>Eukaryota</taxon>
        <taxon>Fungi</taxon>
        <taxon>Fungi incertae sedis</taxon>
        <taxon>Mucoromycota</taxon>
        <taxon>Mortierellomycotina</taxon>
        <taxon>Mortierellomycetes</taxon>
        <taxon>Mortierellales</taxon>
        <taxon>Mortierellaceae</taxon>
        <taxon>Actinomortierella</taxon>
    </lineage>
</organism>
<protein>
    <submittedName>
        <fullName evidence="2">Uncharacterized protein</fullName>
    </submittedName>
</protein>
<feature type="non-terminal residue" evidence="2">
    <location>
        <position position="518"/>
    </location>
</feature>
<evidence type="ECO:0000256" key="1">
    <source>
        <dbReference type="SAM" id="MobiDB-lite"/>
    </source>
</evidence>
<dbReference type="AlphaFoldDB" id="A0A9P6PJI5"/>
<accession>A0A9P6PJI5</accession>
<proteinExistence type="predicted"/>
<dbReference type="OrthoDB" id="2424837at2759"/>
<feature type="region of interest" description="Disordered" evidence="1">
    <location>
        <begin position="252"/>
        <end position="301"/>
    </location>
</feature>
<dbReference type="EMBL" id="JAAAJB010001303">
    <property type="protein sequence ID" value="KAG0248305.1"/>
    <property type="molecule type" value="Genomic_DNA"/>
</dbReference>
<name>A0A9P6PJI5_9FUNG</name>
<comment type="caution">
    <text evidence="2">The sequence shown here is derived from an EMBL/GenBank/DDBJ whole genome shotgun (WGS) entry which is preliminary data.</text>
</comment>
<reference evidence="2" key="1">
    <citation type="journal article" date="2020" name="Fungal Divers.">
        <title>Resolving the Mortierellaceae phylogeny through synthesis of multi-gene phylogenetics and phylogenomics.</title>
        <authorList>
            <person name="Vandepol N."/>
            <person name="Liber J."/>
            <person name="Desiro A."/>
            <person name="Na H."/>
            <person name="Kennedy M."/>
            <person name="Barry K."/>
            <person name="Grigoriev I.V."/>
            <person name="Miller A.N."/>
            <person name="O'Donnell K."/>
            <person name="Stajich J.E."/>
            <person name="Bonito G."/>
        </authorList>
    </citation>
    <scope>NUCLEOTIDE SEQUENCE</scope>
    <source>
        <strain evidence="2">BC1065</strain>
    </source>
</reference>
<feature type="compositionally biased region" description="Polar residues" evidence="1">
    <location>
        <begin position="252"/>
        <end position="271"/>
    </location>
</feature>
<gene>
    <name evidence="2" type="ORF">DFQ27_001025</name>
</gene>
<dbReference type="Proteomes" id="UP000807716">
    <property type="component" value="Unassembled WGS sequence"/>
</dbReference>
<feature type="region of interest" description="Disordered" evidence="1">
    <location>
        <begin position="165"/>
        <end position="189"/>
    </location>
</feature>
<sequence>MDASLMECRMQTHYAQRIRLPEYEPKDWEAVKRCVFDLLNLGSMRADIGGILANVSRGPQEEVDLFVERCRTMYRTIEGDSLTTFVCRALNNGLPQRGREQVLAHFGSLEKIPSVEKLLEFLSTHKSVFDGERVKSTSWYYQRFKESPFRVMTSTQQIGFISSSKALSTTSPPTTTMRAKPSSPSQLFTKRNNSSMATIRTPGASRLAQQTGATCNRPSCVSENAKHSVDKCWSVTDPARFAQREARYQASLAQQRGTGGQSMVTKRQSANVSSVSSSRPTKKRRATQSGPDMGRKRTAAASAIEVAALSTQHSEEVLSQAEDEVSETLSRLSLPDSIPDHYMDHQGPVSLLDTPEEMEPLEEMEAPVVRGPPEEMEAMELRDEMTIHSDLVARGTLRGDLGLVEPALSGRECVVDTRSCLAPVLCFVLPTPDLDEDYIDEEEERPALVPDEVLEEEKDPAFIAARERMMAVLQPLLDENAAIDPKSHCPLPVATVELKVRENATIYQPPRNWFSHHQ</sequence>
<evidence type="ECO:0000313" key="3">
    <source>
        <dbReference type="Proteomes" id="UP000807716"/>
    </source>
</evidence>
<keyword evidence="3" id="KW-1185">Reference proteome</keyword>
<evidence type="ECO:0000313" key="2">
    <source>
        <dbReference type="EMBL" id="KAG0248305.1"/>
    </source>
</evidence>